<organism evidence="1 2">
    <name type="scientific">Eretmocerus hayati</name>
    <dbReference type="NCBI Taxonomy" id="131215"/>
    <lineage>
        <taxon>Eukaryota</taxon>
        <taxon>Metazoa</taxon>
        <taxon>Ecdysozoa</taxon>
        <taxon>Arthropoda</taxon>
        <taxon>Hexapoda</taxon>
        <taxon>Insecta</taxon>
        <taxon>Pterygota</taxon>
        <taxon>Neoptera</taxon>
        <taxon>Endopterygota</taxon>
        <taxon>Hymenoptera</taxon>
        <taxon>Apocrita</taxon>
        <taxon>Proctotrupomorpha</taxon>
        <taxon>Chalcidoidea</taxon>
        <taxon>Aphelinidae</taxon>
        <taxon>Aphelininae</taxon>
        <taxon>Eretmocerus</taxon>
    </lineage>
</organism>
<dbReference type="Proteomes" id="UP001239111">
    <property type="component" value="Chromosome 1"/>
</dbReference>
<sequence>MRFNSPLAGSKVYDGIKWFRSYRQIWALILDGLSKINVVNDISNSGETHRGSVAKKAEHRSDEQQGQHHQQEIASTGSSLLARSASLRALVRRLSGGGGGSGSSSGGSAAGNSGSATVSGSPIGPGARCSLSRRASRELSPSGSCSPSATPSVVVCSGIQHQYGEADEVRSATQPVGSASSTASIQVVPPEPGSQDWRRLVGSIRRKVRRKTPQSSASSISEQAEQSTLGDQTLASSSQQKHHDDFLKATMRIFLVVSPPMGRVQVIRRLDPYLFSHDWYNWLKWTEGLR</sequence>
<proteinExistence type="predicted"/>
<protein>
    <submittedName>
        <fullName evidence="1">Uncharacterized protein</fullName>
    </submittedName>
</protein>
<comment type="caution">
    <text evidence="1">The sequence shown here is derived from an EMBL/GenBank/DDBJ whole genome shotgun (WGS) entry which is preliminary data.</text>
</comment>
<gene>
    <name evidence="1" type="ORF">QAD02_023828</name>
</gene>
<keyword evidence="2" id="KW-1185">Reference proteome</keyword>
<name>A0ACC2PYJ9_9HYME</name>
<evidence type="ECO:0000313" key="1">
    <source>
        <dbReference type="EMBL" id="KAJ8688033.1"/>
    </source>
</evidence>
<evidence type="ECO:0000313" key="2">
    <source>
        <dbReference type="Proteomes" id="UP001239111"/>
    </source>
</evidence>
<accession>A0ACC2PYJ9</accession>
<reference evidence="1" key="1">
    <citation type="submission" date="2023-04" db="EMBL/GenBank/DDBJ databases">
        <title>A chromosome-level genome assembly of the parasitoid wasp Eretmocerus hayati.</title>
        <authorList>
            <person name="Zhong Y."/>
            <person name="Liu S."/>
            <person name="Liu Y."/>
        </authorList>
    </citation>
    <scope>NUCLEOTIDE SEQUENCE</scope>
    <source>
        <strain evidence="1">ZJU_SS_LIU_2023</strain>
    </source>
</reference>
<dbReference type="EMBL" id="CM056741">
    <property type="protein sequence ID" value="KAJ8688033.1"/>
    <property type="molecule type" value="Genomic_DNA"/>
</dbReference>